<keyword evidence="1" id="KW-0812">Transmembrane</keyword>
<reference evidence="2" key="1">
    <citation type="journal article" date="2017" name="Nature">
        <title>The sunflower genome provides insights into oil metabolism, flowering and Asterid evolution.</title>
        <authorList>
            <person name="Badouin H."/>
            <person name="Gouzy J."/>
            <person name="Grassa C.J."/>
            <person name="Murat F."/>
            <person name="Staton S.E."/>
            <person name="Cottret L."/>
            <person name="Lelandais-Briere C."/>
            <person name="Owens G.L."/>
            <person name="Carrere S."/>
            <person name="Mayjonade B."/>
            <person name="Legrand L."/>
            <person name="Gill N."/>
            <person name="Kane N.C."/>
            <person name="Bowers J.E."/>
            <person name="Hubner S."/>
            <person name="Bellec A."/>
            <person name="Berard A."/>
            <person name="Berges H."/>
            <person name="Blanchet N."/>
            <person name="Boniface M.C."/>
            <person name="Brunel D."/>
            <person name="Catrice O."/>
            <person name="Chaidir N."/>
            <person name="Claudel C."/>
            <person name="Donnadieu C."/>
            <person name="Faraut T."/>
            <person name="Fievet G."/>
            <person name="Helmstetter N."/>
            <person name="King M."/>
            <person name="Knapp S.J."/>
            <person name="Lai Z."/>
            <person name="Le Paslier M.C."/>
            <person name="Lippi Y."/>
            <person name="Lorenzon L."/>
            <person name="Mandel J.R."/>
            <person name="Marage G."/>
            <person name="Marchand G."/>
            <person name="Marquand E."/>
            <person name="Bret-Mestries E."/>
            <person name="Morien E."/>
            <person name="Nambeesan S."/>
            <person name="Nguyen T."/>
            <person name="Pegot-Espagnet P."/>
            <person name="Pouilly N."/>
            <person name="Raftis F."/>
            <person name="Sallet E."/>
            <person name="Schiex T."/>
            <person name="Thomas J."/>
            <person name="Vandecasteele C."/>
            <person name="Vares D."/>
            <person name="Vear F."/>
            <person name="Vautrin S."/>
            <person name="Crespi M."/>
            <person name="Mangin B."/>
            <person name="Burke J.M."/>
            <person name="Salse J."/>
            <person name="Munos S."/>
            <person name="Vincourt P."/>
            <person name="Rieseberg L.H."/>
            <person name="Langlade N.B."/>
        </authorList>
    </citation>
    <scope>NUCLEOTIDE SEQUENCE</scope>
    <source>
        <tissue evidence="2">Leaves</tissue>
    </source>
</reference>
<gene>
    <name evidence="2" type="ORF">HanXRQr2_Chr03g0122731</name>
</gene>
<evidence type="ECO:0000313" key="3">
    <source>
        <dbReference type="Proteomes" id="UP000215914"/>
    </source>
</evidence>
<sequence>MAHFNFFKLERRIIFLISSLLILYLMMYINSSNASTLYLYTHSSSSYLSPSFTIFSISSICVGYHQFLCHRSIISQP</sequence>
<accession>A0A9K3JHS6</accession>
<feature type="transmembrane region" description="Helical" evidence="1">
    <location>
        <begin position="12"/>
        <end position="29"/>
    </location>
</feature>
<evidence type="ECO:0000256" key="1">
    <source>
        <dbReference type="SAM" id="Phobius"/>
    </source>
</evidence>
<keyword evidence="1" id="KW-1133">Transmembrane helix</keyword>
<dbReference type="AlphaFoldDB" id="A0A9K3JHS6"/>
<name>A0A9K3JHS6_HELAN</name>
<keyword evidence="3" id="KW-1185">Reference proteome</keyword>
<organism evidence="2 3">
    <name type="scientific">Helianthus annuus</name>
    <name type="common">Common sunflower</name>
    <dbReference type="NCBI Taxonomy" id="4232"/>
    <lineage>
        <taxon>Eukaryota</taxon>
        <taxon>Viridiplantae</taxon>
        <taxon>Streptophyta</taxon>
        <taxon>Embryophyta</taxon>
        <taxon>Tracheophyta</taxon>
        <taxon>Spermatophyta</taxon>
        <taxon>Magnoliopsida</taxon>
        <taxon>eudicotyledons</taxon>
        <taxon>Gunneridae</taxon>
        <taxon>Pentapetalae</taxon>
        <taxon>asterids</taxon>
        <taxon>campanulids</taxon>
        <taxon>Asterales</taxon>
        <taxon>Asteraceae</taxon>
        <taxon>Asteroideae</taxon>
        <taxon>Heliantheae alliance</taxon>
        <taxon>Heliantheae</taxon>
        <taxon>Helianthus</taxon>
    </lineage>
</organism>
<evidence type="ECO:0000313" key="2">
    <source>
        <dbReference type="EMBL" id="KAF5815403.1"/>
    </source>
</evidence>
<dbReference type="EMBL" id="MNCJ02000318">
    <property type="protein sequence ID" value="KAF5815403.1"/>
    <property type="molecule type" value="Genomic_DNA"/>
</dbReference>
<proteinExistence type="predicted"/>
<feature type="transmembrane region" description="Helical" evidence="1">
    <location>
        <begin position="49"/>
        <end position="68"/>
    </location>
</feature>
<keyword evidence="1" id="KW-0472">Membrane</keyword>
<protein>
    <submittedName>
        <fullName evidence="2">Uncharacterized protein</fullName>
    </submittedName>
</protein>
<comment type="caution">
    <text evidence="2">The sequence shown here is derived from an EMBL/GenBank/DDBJ whole genome shotgun (WGS) entry which is preliminary data.</text>
</comment>
<dbReference type="Gramene" id="mRNA:HanXRQr2_Chr03g0122731">
    <property type="protein sequence ID" value="CDS:HanXRQr2_Chr03g0122731.1"/>
    <property type="gene ID" value="HanXRQr2_Chr03g0122731"/>
</dbReference>
<reference evidence="2" key="2">
    <citation type="submission" date="2020-06" db="EMBL/GenBank/DDBJ databases">
        <title>Helianthus annuus Genome sequencing and assembly Release 2.</title>
        <authorList>
            <person name="Gouzy J."/>
            <person name="Langlade N."/>
            <person name="Munos S."/>
        </authorList>
    </citation>
    <scope>NUCLEOTIDE SEQUENCE</scope>
    <source>
        <tissue evidence="2">Leaves</tissue>
    </source>
</reference>
<dbReference type="Proteomes" id="UP000215914">
    <property type="component" value="Unassembled WGS sequence"/>
</dbReference>